<reference evidence="1" key="1">
    <citation type="journal article" date="2014" name="Front. Microbiol.">
        <title>High frequency of phylogenetically diverse reductive dehalogenase-homologous genes in deep subseafloor sedimentary metagenomes.</title>
        <authorList>
            <person name="Kawai M."/>
            <person name="Futagami T."/>
            <person name="Toyoda A."/>
            <person name="Takaki Y."/>
            <person name="Nishi S."/>
            <person name="Hori S."/>
            <person name="Arai W."/>
            <person name="Tsubouchi T."/>
            <person name="Morono Y."/>
            <person name="Uchiyama I."/>
            <person name="Ito T."/>
            <person name="Fujiyama A."/>
            <person name="Inagaki F."/>
            <person name="Takami H."/>
        </authorList>
    </citation>
    <scope>NUCLEOTIDE SEQUENCE</scope>
    <source>
        <strain evidence="1">Expedition CK06-06</strain>
    </source>
</reference>
<proteinExistence type="predicted"/>
<dbReference type="AlphaFoldDB" id="X1VPP0"/>
<protein>
    <submittedName>
        <fullName evidence="1">Uncharacterized protein</fullName>
    </submittedName>
</protein>
<comment type="caution">
    <text evidence="1">The sequence shown here is derived from an EMBL/GenBank/DDBJ whole genome shotgun (WGS) entry which is preliminary data.</text>
</comment>
<sequence>SFCYQFHINCPPINIGKYSFCIKSGREDMAVKRNQFKQENR</sequence>
<name>X1VPP0_9ZZZZ</name>
<organism evidence="1">
    <name type="scientific">marine sediment metagenome</name>
    <dbReference type="NCBI Taxonomy" id="412755"/>
    <lineage>
        <taxon>unclassified sequences</taxon>
        <taxon>metagenomes</taxon>
        <taxon>ecological metagenomes</taxon>
    </lineage>
</organism>
<gene>
    <name evidence="1" type="ORF">S12H4_61172</name>
</gene>
<evidence type="ECO:0000313" key="1">
    <source>
        <dbReference type="EMBL" id="GAJ18506.1"/>
    </source>
</evidence>
<accession>X1VPP0</accession>
<dbReference type="EMBL" id="BARW01040513">
    <property type="protein sequence ID" value="GAJ18506.1"/>
    <property type="molecule type" value="Genomic_DNA"/>
</dbReference>
<feature type="non-terminal residue" evidence="1">
    <location>
        <position position="1"/>
    </location>
</feature>